<evidence type="ECO:0000313" key="8">
    <source>
        <dbReference type="EMBL" id="SEO87692.1"/>
    </source>
</evidence>
<keyword evidence="9" id="KW-1185">Reference proteome</keyword>
<reference evidence="9" key="1">
    <citation type="submission" date="2016-10" db="EMBL/GenBank/DDBJ databases">
        <authorList>
            <person name="Varghese N."/>
        </authorList>
    </citation>
    <scope>NUCLEOTIDE SEQUENCE [LARGE SCALE GENOMIC DNA]</scope>
    <source>
        <strain evidence="9">DSM 21843</strain>
    </source>
</reference>
<dbReference type="RefSeq" id="WP_082867885.1">
    <property type="nucleotide sequence ID" value="NZ_CP011402.1"/>
</dbReference>
<evidence type="ECO:0000256" key="4">
    <source>
        <dbReference type="ARBA" id="ARBA00022490"/>
    </source>
</evidence>
<evidence type="ECO:0000256" key="1">
    <source>
        <dbReference type="ARBA" id="ARBA00004496"/>
    </source>
</evidence>
<dbReference type="Pfam" id="PF02631">
    <property type="entry name" value="RecX_HTH2"/>
    <property type="match status" value="1"/>
</dbReference>
<evidence type="ECO:0000259" key="7">
    <source>
        <dbReference type="Pfam" id="PF21982"/>
    </source>
</evidence>
<accession>A0A1H8T9U8</accession>
<name>A0A1H8T9U8_9ACTN</name>
<comment type="similarity">
    <text evidence="2">Belongs to the RecX family.</text>
</comment>
<feature type="domain" description="RecX first three-helical" evidence="7">
    <location>
        <begin position="46"/>
        <end position="82"/>
    </location>
</feature>
<evidence type="ECO:0000313" key="9">
    <source>
        <dbReference type="Proteomes" id="UP000182975"/>
    </source>
</evidence>
<comment type="subcellular location">
    <subcellularLocation>
        <location evidence="1">Cytoplasm</location>
    </subcellularLocation>
</comment>
<dbReference type="STRING" id="79604.AAY81_05765"/>
<dbReference type="InterPro" id="IPR003783">
    <property type="entry name" value="Regulatory_RecX"/>
</dbReference>
<evidence type="ECO:0000259" key="6">
    <source>
        <dbReference type="Pfam" id="PF02631"/>
    </source>
</evidence>
<dbReference type="GO" id="GO:0006282">
    <property type="term" value="P:regulation of DNA repair"/>
    <property type="evidence" value="ECO:0007669"/>
    <property type="project" value="InterPro"/>
</dbReference>
<dbReference type="Pfam" id="PF21982">
    <property type="entry name" value="RecX_HTH1"/>
    <property type="match status" value="1"/>
</dbReference>
<dbReference type="OrthoDB" id="3192133at2"/>
<evidence type="ECO:0000256" key="5">
    <source>
        <dbReference type="SAM" id="MobiDB-lite"/>
    </source>
</evidence>
<dbReference type="PANTHER" id="PTHR33602">
    <property type="entry name" value="REGULATORY PROTEIN RECX FAMILY PROTEIN"/>
    <property type="match status" value="1"/>
</dbReference>
<dbReference type="AlphaFoldDB" id="A0A1H8T9U8"/>
<dbReference type="InterPro" id="IPR053926">
    <property type="entry name" value="RecX_HTH_1st"/>
</dbReference>
<dbReference type="InterPro" id="IPR053924">
    <property type="entry name" value="RecX_HTH_2nd"/>
</dbReference>
<gene>
    <name evidence="8" type="ORF">SAMN02910314_01469</name>
</gene>
<organism evidence="8 9">
    <name type="scientific">Denitrobacterium detoxificans</name>
    <dbReference type="NCBI Taxonomy" id="79604"/>
    <lineage>
        <taxon>Bacteria</taxon>
        <taxon>Bacillati</taxon>
        <taxon>Actinomycetota</taxon>
        <taxon>Coriobacteriia</taxon>
        <taxon>Eggerthellales</taxon>
        <taxon>Eggerthellaceae</taxon>
        <taxon>Denitrobacterium</taxon>
    </lineage>
</organism>
<sequence>MNSEGRGRAVSSFDPEPSVPKRRRSRRSNSEAHASGVERPSTPPFDRIIRLCAQRDRSQHELLERLVRAGYTQEESQSAVDRAAACGLVSDSRFAEAYIRSRVSMGKGRVAIERELQRKFGIDPAPFFEDEGASYGLSEDEQTQRAVAFLLKHEPRCKDVWGGAYRKLIAKGYAPSVASRATREWFESRD</sequence>
<feature type="region of interest" description="Disordered" evidence="5">
    <location>
        <begin position="1"/>
        <end position="46"/>
    </location>
</feature>
<evidence type="ECO:0000256" key="2">
    <source>
        <dbReference type="ARBA" id="ARBA00009695"/>
    </source>
</evidence>
<dbReference type="EMBL" id="FOEC01000009">
    <property type="protein sequence ID" value="SEO87692.1"/>
    <property type="molecule type" value="Genomic_DNA"/>
</dbReference>
<protein>
    <recommendedName>
        <fullName evidence="3">Regulatory protein RecX</fullName>
    </recommendedName>
</protein>
<dbReference type="PANTHER" id="PTHR33602:SF1">
    <property type="entry name" value="REGULATORY PROTEIN RECX FAMILY PROTEIN"/>
    <property type="match status" value="1"/>
</dbReference>
<feature type="domain" description="RecX second three-helical" evidence="6">
    <location>
        <begin position="90"/>
        <end position="119"/>
    </location>
</feature>
<dbReference type="Gene3D" id="1.10.10.10">
    <property type="entry name" value="Winged helix-like DNA-binding domain superfamily/Winged helix DNA-binding domain"/>
    <property type="match status" value="2"/>
</dbReference>
<keyword evidence="4" id="KW-0963">Cytoplasm</keyword>
<dbReference type="GO" id="GO:0005737">
    <property type="term" value="C:cytoplasm"/>
    <property type="evidence" value="ECO:0007669"/>
    <property type="project" value="UniProtKB-SubCell"/>
</dbReference>
<evidence type="ECO:0000256" key="3">
    <source>
        <dbReference type="ARBA" id="ARBA00018111"/>
    </source>
</evidence>
<proteinExistence type="inferred from homology"/>
<dbReference type="Proteomes" id="UP000182975">
    <property type="component" value="Unassembled WGS sequence"/>
</dbReference>
<dbReference type="InterPro" id="IPR036388">
    <property type="entry name" value="WH-like_DNA-bd_sf"/>
</dbReference>